<proteinExistence type="predicted"/>
<dbReference type="EMBL" id="JAAXLA010000065">
    <property type="protein sequence ID" value="NMI00791.1"/>
    <property type="molecule type" value="Genomic_DNA"/>
</dbReference>
<evidence type="ECO:0000313" key="2">
    <source>
        <dbReference type="Proteomes" id="UP000820669"/>
    </source>
</evidence>
<dbReference type="PROSITE" id="PS51257">
    <property type="entry name" value="PROKAR_LIPOPROTEIN"/>
    <property type="match status" value="1"/>
</dbReference>
<sequence>MAVRTGQGVLRRMFVLSCPALVLVVVLGLAGCGALGFTYVTNSADHTYMKIPNSWRPIDPRQLADTVGVDPAGGQQGLWMVAYDADATPSPTHLFGVDATAPAVFVSVQDVPVAARGQLSLDRLRDMVYPVSPTGRQQSVLSSASTFTDFALLDDEVLTPGHGLRGVHSIFRYRINGGPLQVIDQTGYLNDDASRLYLAFARCSTECYQQRQKEIQTVMASFTVRETP</sequence>
<reference evidence="1 2" key="1">
    <citation type="submission" date="2020-04" db="EMBL/GenBank/DDBJ databases">
        <authorList>
            <person name="Klaysubun C."/>
            <person name="Duangmal K."/>
            <person name="Lipun K."/>
        </authorList>
    </citation>
    <scope>NUCLEOTIDE SEQUENCE [LARGE SCALE GENOMIC DNA]</scope>
    <source>
        <strain evidence="1 2">K10HN5</strain>
    </source>
</reference>
<comment type="caution">
    <text evidence="1">The sequence shown here is derived from an EMBL/GenBank/DDBJ whole genome shotgun (WGS) entry which is preliminary data.</text>
</comment>
<dbReference type="Proteomes" id="UP000820669">
    <property type="component" value="Unassembled WGS sequence"/>
</dbReference>
<organism evidence="1 2">
    <name type="scientific">Pseudonocardia acidicola</name>
    <dbReference type="NCBI Taxonomy" id="2724939"/>
    <lineage>
        <taxon>Bacteria</taxon>
        <taxon>Bacillati</taxon>
        <taxon>Actinomycetota</taxon>
        <taxon>Actinomycetes</taxon>
        <taxon>Pseudonocardiales</taxon>
        <taxon>Pseudonocardiaceae</taxon>
        <taxon>Pseudonocardia</taxon>
    </lineage>
</organism>
<gene>
    <name evidence="1" type="ORF">HF526_26295</name>
</gene>
<name>A0ABX1SGU7_9PSEU</name>
<protein>
    <recommendedName>
        <fullName evidence="3">Lipoprotein</fullName>
    </recommendedName>
</protein>
<accession>A0ABX1SGU7</accession>
<evidence type="ECO:0008006" key="3">
    <source>
        <dbReference type="Google" id="ProtNLM"/>
    </source>
</evidence>
<dbReference type="RefSeq" id="WP_169384259.1">
    <property type="nucleotide sequence ID" value="NZ_JAAXLA010000065.1"/>
</dbReference>
<keyword evidence="2" id="KW-1185">Reference proteome</keyword>
<evidence type="ECO:0000313" key="1">
    <source>
        <dbReference type="EMBL" id="NMI00791.1"/>
    </source>
</evidence>